<dbReference type="NCBIfam" id="TIGR04057">
    <property type="entry name" value="SusC_RagA_signa"/>
    <property type="match status" value="1"/>
</dbReference>
<dbReference type="Pfam" id="PF07715">
    <property type="entry name" value="Plug"/>
    <property type="match status" value="1"/>
</dbReference>
<keyword evidence="4 8" id="KW-0812">Transmembrane</keyword>
<evidence type="ECO:0000256" key="4">
    <source>
        <dbReference type="ARBA" id="ARBA00022692"/>
    </source>
</evidence>
<evidence type="ECO:0000256" key="5">
    <source>
        <dbReference type="ARBA" id="ARBA00023077"/>
    </source>
</evidence>
<dbReference type="Gene3D" id="2.60.40.1120">
    <property type="entry name" value="Carboxypeptidase-like, regulatory domain"/>
    <property type="match status" value="1"/>
</dbReference>
<dbReference type="SUPFAM" id="SSF56935">
    <property type="entry name" value="Porins"/>
    <property type="match status" value="1"/>
</dbReference>
<evidence type="ECO:0000313" key="14">
    <source>
        <dbReference type="Proteomes" id="UP001165367"/>
    </source>
</evidence>
<evidence type="ECO:0000256" key="1">
    <source>
        <dbReference type="ARBA" id="ARBA00004571"/>
    </source>
</evidence>
<evidence type="ECO:0000259" key="11">
    <source>
        <dbReference type="Pfam" id="PF00593"/>
    </source>
</evidence>
<dbReference type="NCBIfam" id="TIGR04056">
    <property type="entry name" value="OMP_RagA_SusC"/>
    <property type="match status" value="1"/>
</dbReference>
<comment type="similarity">
    <text evidence="8 9">Belongs to the TonB-dependent receptor family.</text>
</comment>
<dbReference type="Gene3D" id="2.40.170.20">
    <property type="entry name" value="TonB-dependent receptor, beta-barrel domain"/>
    <property type="match status" value="1"/>
</dbReference>
<sequence>MRHLKLLFLVAMLFCCHLAWSQAKTITGKVTDSKDGSALPGVSVTVKGARTGTVTDADGNYSVLLPDKLSTIVFSSLGFETQEIVVKETTVNVSMGSGESKSLNEVVVVGYGTNSRREVTGNIARVKGAEVQGLPVPNLSQALQGRAAGVFVESQNGKVGDGIKVRIRGGVSISGNNNPLYVVDGVPMVDGTLYGSGTADINFDDVESFDILKDASAAAIYGSRASNGVVLITTKRGKAGKTRFTVNSQYGWNSPTNDNRGFLNAAEYVEYFRTAAINAGKYHFNRAGNWRNYASEQAAINDMITYVEGRFTRYSGGADWRNNAVDNDWEKQAFQKANTGQVEIGAQGGNDKTKFYISGFFNTQDGILVGNKFGRSGVRANIDNEVNKWLKLGLNLSITKISRDRVPDDNQFTTPMQIVALAPITPTRNAAGVLNNTPTTTYYNPLLDFEYGRWKLESWRNQGKIFADVNLTKGLVFHSEFGVDLTNQDEDRYWGPQTLTGNVSPDVKGVARNQWFRSNRWVVNNYLNYQNVFAEKHKFDATLGMSYESTKNTYTYVEGQGFADEALQTVTSASEITGGSGDYNQDNLVSYFGRVNYTFDQKIIVGLNARVDGSARFGKDNRYGFFPAASLGWVMTESEFMSGATWLSFLKPKVSYGITGNNAISLYQSAASYNPTSYARLPGFAVGNPGNPQLKWETTSQLDAGVEFGFFNNRLTGEFDYYIKKTKDLLYNRPVTSISGVTSLLSNIGEMENKGVELVLNSTNIASKDFRWTTSLNIAKNKNKVLKLDGEQTVIRGDARFANSIVVGQPIGIFYGVKYAGVDPANGDPIYYLADGKTTTNDYSLAGTDFIIGDPNPDWIGGLNNTFSYKGFEFSFLFQGVLGNQVQDGAGGFMSASADWFDNQTRDQLNAWKQPGDITMVPEARLNRFGDFASPQISSRYVYNASYLRLKTVTFGYSLPKNILNKLQLSNARVFVSGVNLLTLTSYPGWDPEVNTDYRSGNVNQGSDFYAAPQIKSVVVGLTVGF</sequence>
<keyword evidence="3 8" id="KW-1134">Transmembrane beta strand</keyword>
<dbReference type="RefSeq" id="WP_237876442.1">
    <property type="nucleotide sequence ID" value="NZ_JAKLTR010000023.1"/>
</dbReference>
<comment type="subcellular location">
    <subcellularLocation>
        <location evidence="1 8">Cell outer membrane</location>
        <topology evidence="1 8">Multi-pass membrane protein</topology>
    </subcellularLocation>
</comment>
<dbReference type="InterPro" id="IPR023996">
    <property type="entry name" value="TonB-dep_OMP_SusC/RagA"/>
</dbReference>
<feature type="chain" id="PRO_5046466549" evidence="10">
    <location>
        <begin position="22"/>
        <end position="1026"/>
    </location>
</feature>
<evidence type="ECO:0000256" key="6">
    <source>
        <dbReference type="ARBA" id="ARBA00023136"/>
    </source>
</evidence>
<evidence type="ECO:0000313" key="13">
    <source>
        <dbReference type="EMBL" id="MCG2617643.1"/>
    </source>
</evidence>
<dbReference type="InterPro" id="IPR008969">
    <property type="entry name" value="CarboxyPept-like_regulatory"/>
</dbReference>
<evidence type="ECO:0000256" key="10">
    <source>
        <dbReference type="SAM" id="SignalP"/>
    </source>
</evidence>
<keyword evidence="2 8" id="KW-0813">Transport</keyword>
<dbReference type="InterPro" id="IPR039426">
    <property type="entry name" value="TonB-dep_rcpt-like"/>
</dbReference>
<dbReference type="InterPro" id="IPR036942">
    <property type="entry name" value="Beta-barrel_TonB_sf"/>
</dbReference>
<gene>
    <name evidence="13" type="ORF">LZZ85_25305</name>
</gene>
<dbReference type="InterPro" id="IPR000531">
    <property type="entry name" value="Beta-barrel_TonB"/>
</dbReference>
<dbReference type="PROSITE" id="PS52016">
    <property type="entry name" value="TONB_DEPENDENT_REC_3"/>
    <property type="match status" value="1"/>
</dbReference>
<feature type="signal peptide" evidence="10">
    <location>
        <begin position="1"/>
        <end position="21"/>
    </location>
</feature>
<keyword evidence="13" id="KW-0675">Receptor</keyword>
<evidence type="ECO:0000256" key="9">
    <source>
        <dbReference type="RuleBase" id="RU003357"/>
    </source>
</evidence>
<evidence type="ECO:0000256" key="2">
    <source>
        <dbReference type="ARBA" id="ARBA00022448"/>
    </source>
</evidence>
<dbReference type="Pfam" id="PF13715">
    <property type="entry name" value="CarbopepD_reg_2"/>
    <property type="match status" value="1"/>
</dbReference>
<dbReference type="InterPro" id="IPR023997">
    <property type="entry name" value="TonB-dep_OMP_SusC/RagA_CS"/>
</dbReference>
<dbReference type="EMBL" id="JAKLTR010000023">
    <property type="protein sequence ID" value="MCG2617643.1"/>
    <property type="molecule type" value="Genomic_DNA"/>
</dbReference>
<keyword evidence="5 9" id="KW-0798">TonB box</keyword>
<keyword evidence="7 8" id="KW-0998">Cell outer membrane</keyword>
<accession>A0ABS9KZA4</accession>
<dbReference type="SUPFAM" id="SSF49464">
    <property type="entry name" value="Carboxypeptidase regulatory domain-like"/>
    <property type="match status" value="1"/>
</dbReference>
<proteinExistence type="inferred from homology"/>
<dbReference type="Proteomes" id="UP001165367">
    <property type="component" value="Unassembled WGS sequence"/>
</dbReference>
<dbReference type="InterPro" id="IPR012910">
    <property type="entry name" value="Plug_dom"/>
</dbReference>
<feature type="domain" description="TonB-dependent receptor-like beta-barrel" evidence="11">
    <location>
        <begin position="441"/>
        <end position="889"/>
    </location>
</feature>
<reference evidence="13" key="1">
    <citation type="submission" date="2022-01" db="EMBL/GenBank/DDBJ databases">
        <authorList>
            <person name="Jo J.-H."/>
            <person name="Im W.-T."/>
        </authorList>
    </citation>
    <scope>NUCLEOTIDE SEQUENCE</scope>
    <source>
        <strain evidence="13">NA20</strain>
    </source>
</reference>
<keyword evidence="6 8" id="KW-0472">Membrane</keyword>
<evidence type="ECO:0000256" key="3">
    <source>
        <dbReference type="ARBA" id="ARBA00022452"/>
    </source>
</evidence>
<feature type="domain" description="TonB-dependent receptor plug" evidence="12">
    <location>
        <begin position="116"/>
        <end position="229"/>
    </location>
</feature>
<name>A0ABS9KZA4_9BACT</name>
<protein>
    <submittedName>
        <fullName evidence="13">TonB-dependent receptor</fullName>
    </submittedName>
</protein>
<dbReference type="InterPro" id="IPR037066">
    <property type="entry name" value="Plug_dom_sf"/>
</dbReference>
<keyword evidence="14" id="KW-1185">Reference proteome</keyword>
<dbReference type="Gene3D" id="2.170.130.10">
    <property type="entry name" value="TonB-dependent receptor, plug domain"/>
    <property type="match status" value="1"/>
</dbReference>
<keyword evidence="10" id="KW-0732">Signal</keyword>
<dbReference type="Pfam" id="PF00593">
    <property type="entry name" value="TonB_dep_Rec_b-barrel"/>
    <property type="match status" value="1"/>
</dbReference>
<evidence type="ECO:0000256" key="8">
    <source>
        <dbReference type="PROSITE-ProRule" id="PRU01360"/>
    </source>
</evidence>
<organism evidence="13 14">
    <name type="scientific">Terrimonas ginsenosidimutans</name>
    <dbReference type="NCBI Taxonomy" id="2908004"/>
    <lineage>
        <taxon>Bacteria</taxon>
        <taxon>Pseudomonadati</taxon>
        <taxon>Bacteroidota</taxon>
        <taxon>Chitinophagia</taxon>
        <taxon>Chitinophagales</taxon>
        <taxon>Chitinophagaceae</taxon>
        <taxon>Terrimonas</taxon>
    </lineage>
</organism>
<comment type="caution">
    <text evidence="13">The sequence shown here is derived from an EMBL/GenBank/DDBJ whole genome shotgun (WGS) entry which is preliminary data.</text>
</comment>
<evidence type="ECO:0000256" key="7">
    <source>
        <dbReference type="ARBA" id="ARBA00023237"/>
    </source>
</evidence>
<evidence type="ECO:0000259" key="12">
    <source>
        <dbReference type="Pfam" id="PF07715"/>
    </source>
</evidence>